<feature type="region of interest" description="Disordered" evidence="6">
    <location>
        <begin position="1"/>
        <end position="55"/>
    </location>
</feature>
<dbReference type="eggNOG" id="KOG0381">
    <property type="taxonomic scope" value="Eukaryota"/>
</dbReference>
<dbReference type="Gene3D" id="1.10.30.10">
    <property type="entry name" value="High mobility group box domain"/>
    <property type="match status" value="1"/>
</dbReference>
<evidence type="ECO:0000256" key="2">
    <source>
        <dbReference type="ARBA" id="ARBA00023242"/>
    </source>
</evidence>
<dbReference type="FunFam" id="1.10.30.10:FF:000016">
    <property type="entry name" value="FACT complex subunit SSRP1"/>
    <property type="match status" value="1"/>
</dbReference>
<dbReference type="InterPro" id="IPR050342">
    <property type="entry name" value="HMGB"/>
</dbReference>
<dbReference type="InterPro" id="IPR009071">
    <property type="entry name" value="HMG_box_dom"/>
</dbReference>
<feature type="compositionally biased region" description="Basic and acidic residues" evidence="6">
    <location>
        <begin position="22"/>
        <end position="46"/>
    </location>
</feature>
<organism evidence="8 9">
    <name type="scientific">Mixia osmundae (strain CBS 9802 / IAM 14324 / JCM 22182 / KY 12970)</name>
    <dbReference type="NCBI Taxonomy" id="764103"/>
    <lineage>
        <taxon>Eukaryota</taxon>
        <taxon>Fungi</taxon>
        <taxon>Dikarya</taxon>
        <taxon>Basidiomycota</taxon>
        <taxon>Pucciniomycotina</taxon>
        <taxon>Mixiomycetes</taxon>
        <taxon>Mixiales</taxon>
        <taxon>Mixiaceae</taxon>
        <taxon>Mixia</taxon>
    </lineage>
</organism>
<dbReference type="OrthoDB" id="1919336at2759"/>
<dbReference type="PROSITE" id="PS50118">
    <property type="entry name" value="HMG_BOX_2"/>
    <property type="match status" value="1"/>
</dbReference>
<sequence>MKSISSQVSPRKMAKEGTTGKVLKEKKEKASPVEKKSGKKEKDPNAPKRPLSAYMFYSQDKRTQVKEDNPDASFGELGKILGAQWKDLDESEKKQYNDMATRDKERYTNAKAAYEGKAE</sequence>
<accession>G7DTB3</accession>
<gene>
    <name evidence="8" type="primary">Mo00406</name>
    <name evidence="8" type="ORF">E5Q_00406</name>
</gene>
<dbReference type="PANTHER" id="PTHR48112:SF22">
    <property type="entry name" value="MITOCHONDRIAL TRANSCRIPTION FACTOR A, ISOFORM B"/>
    <property type="match status" value="1"/>
</dbReference>
<comment type="similarity">
    <text evidence="3">Belongs to the NHP6 family.</text>
</comment>
<dbReference type="Proteomes" id="UP000009131">
    <property type="component" value="Unassembled WGS sequence"/>
</dbReference>
<dbReference type="PRINTS" id="PR00886">
    <property type="entry name" value="HIGHMOBLTY12"/>
</dbReference>
<dbReference type="CDD" id="cd01390">
    <property type="entry name" value="HMG-box_NHP6-like"/>
    <property type="match status" value="1"/>
</dbReference>
<dbReference type="SMART" id="SM00398">
    <property type="entry name" value="HMG"/>
    <property type="match status" value="1"/>
</dbReference>
<dbReference type="STRING" id="764103.G7DTB3"/>
<comment type="caution">
    <text evidence="8">The sequence shown here is derived from an EMBL/GenBank/DDBJ whole genome shotgun (WGS) entry which is preliminary data.</text>
</comment>
<dbReference type="InParanoid" id="G7DTB3"/>
<dbReference type="FunCoup" id="G7DTB3">
    <property type="interactions" value="239"/>
</dbReference>
<feature type="DNA-binding region" description="HMG box" evidence="5">
    <location>
        <begin position="47"/>
        <end position="115"/>
    </location>
</feature>
<dbReference type="HOGENOM" id="CLU_082854_10_1_1"/>
<reference evidence="8 9" key="2">
    <citation type="journal article" date="2012" name="Open Biol.">
        <title>Characteristics of nucleosomes and linker DNA regions on the genome of the basidiomycete Mixia osmundae revealed by mono- and dinucleosome mapping.</title>
        <authorList>
            <person name="Nishida H."/>
            <person name="Kondo S."/>
            <person name="Matsumoto T."/>
            <person name="Suzuki Y."/>
            <person name="Yoshikawa H."/>
            <person name="Taylor T.D."/>
            <person name="Sugiyama J."/>
        </authorList>
    </citation>
    <scope>NUCLEOTIDE SEQUENCE [LARGE SCALE GENOMIC DNA]</scope>
    <source>
        <strain evidence="9">CBS 9802 / IAM 14324 / JCM 22182 / KY 12970</strain>
    </source>
</reference>
<comment type="subunit">
    <text evidence="4">Weakly associates with the stable SPT16-POB3 heterodimer to form the FACT complex.</text>
</comment>
<protein>
    <recommendedName>
        <fullName evidence="7">HMG box domain-containing protein</fullName>
    </recommendedName>
</protein>
<evidence type="ECO:0000256" key="4">
    <source>
        <dbReference type="ARBA" id="ARBA00064996"/>
    </source>
</evidence>
<dbReference type="EMBL" id="BABT02000025">
    <property type="protein sequence ID" value="GAA93760.1"/>
    <property type="molecule type" value="Genomic_DNA"/>
</dbReference>
<keyword evidence="2 5" id="KW-0539">Nucleus</keyword>
<feature type="domain" description="HMG box" evidence="7">
    <location>
        <begin position="47"/>
        <end position="115"/>
    </location>
</feature>
<keyword evidence="9" id="KW-1185">Reference proteome</keyword>
<dbReference type="PANTHER" id="PTHR48112">
    <property type="entry name" value="HIGH MOBILITY GROUP PROTEIN DSP1"/>
    <property type="match status" value="1"/>
</dbReference>
<feature type="region of interest" description="Disordered" evidence="6">
    <location>
        <begin position="90"/>
        <end position="119"/>
    </location>
</feature>
<evidence type="ECO:0000313" key="9">
    <source>
        <dbReference type="Proteomes" id="UP000009131"/>
    </source>
</evidence>
<evidence type="ECO:0000259" key="7">
    <source>
        <dbReference type="PROSITE" id="PS50118"/>
    </source>
</evidence>
<evidence type="ECO:0000256" key="1">
    <source>
        <dbReference type="ARBA" id="ARBA00023125"/>
    </source>
</evidence>
<name>G7DTB3_MIXOS</name>
<evidence type="ECO:0000313" key="8">
    <source>
        <dbReference type="EMBL" id="GAA93760.1"/>
    </source>
</evidence>
<dbReference type="AlphaFoldDB" id="G7DTB3"/>
<evidence type="ECO:0000256" key="6">
    <source>
        <dbReference type="SAM" id="MobiDB-lite"/>
    </source>
</evidence>
<dbReference type="SUPFAM" id="SSF47095">
    <property type="entry name" value="HMG-box"/>
    <property type="match status" value="1"/>
</dbReference>
<proteinExistence type="inferred from homology"/>
<dbReference type="GO" id="GO:0003677">
    <property type="term" value="F:DNA binding"/>
    <property type="evidence" value="ECO:0007669"/>
    <property type="project" value="UniProtKB-UniRule"/>
</dbReference>
<keyword evidence="1 5" id="KW-0238">DNA-binding</keyword>
<dbReference type="Pfam" id="PF00505">
    <property type="entry name" value="HMG_box"/>
    <property type="match status" value="1"/>
</dbReference>
<evidence type="ECO:0000256" key="3">
    <source>
        <dbReference type="ARBA" id="ARBA00043963"/>
    </source>
</evidence>
<reference evidence="8 9" key="1">
    <citation type="journal article" date="2011" name="J. Gen. Appl. Microbiol.">
        <title>Draft genome sequencing of the enigmatic basidiomycete Mixia osmundae.</title>
        <authorList>
            <person name="Nishida H."/>
            <person name="Nagatsuka Y."/>
            <person name="Sugiyama J."/>
        </authorList>
    </citation>
    <scope>NUCLEOTIDE SEQUENCE [LARGE SCALE GENOMIC DNA]</scope>
    <source>
        <strain evidence="9">CBS 9802 / IAM 14324 / JCM 22182 / KY 12970</strain>
    </source>
</reference>
<evidence type="ECO:0000256" key="5">
    <source>
        <dbReference type="PROSITE-ProRule" id="PRU00267"/>
    </source>
</evidence>
<dbReference type="InterPro" id="IPR036910">
    <property type="entry name" value="HMG_box_dom_sf"/>
</dbReference>
<dbReference type="GO" id="GO:0005634">
    <property type="term" value="C:nucleus"/>
    <property type="evidence" value="ECO:0007669"/>
    <property type="project" value="UniProtKB-UniRule"/>
</dbReference>